<dbReference type="RefSeq" id="WP_209744269.1">
    <property type="nucleotide sequence ID" value="NZ_JBHSMH010000111.1"/>
</dbReference>
<accession>A0ABW0M167</accession>
<feature type="signal peptide" evidence="4">
    <location>
        <begin position="1"/>
        <end position="29"/>
    </location>
</feature>
<feature type="repeat" description="NHL" evidence="2">
    <location>
        <begin position="297"/>
        <end position="339"/>
    </location>
</feature>
<dbReference type="PROSITE" id="PS50853">
    <property type="entry name" value="FN3"/>
    <property type="match status" value="1"/>
</dbReference>
<sequence>MTTIKNSRKMLSLVLLIVSLFTFAIPVQAAEPWSQYAKIAPIASSNSGGFNNPLGVAVDSDGNVYVADTFNHRIQKLTASTGVWSEWGKSGGGAGSGLGEFNNPNGVAVDSNGNVYVSDRNNHRIQKLTDGVWSEWGAKVEDSGNPGIPASGSGLGQFYYPGGVAVDSSGNVYVADSYNNRIQKLTLSPIPGIPDAWSSLGLGTGSGLGQFNSPSGVAVDSNGDVYVADQSNHRIQKLTVLTGNWIEWGKSGGGYGSGLGEFTYPSGVAVDSNSNVYVADWYNNRIQKLTESTGDWSQLGGSGSGLGGFNQPQGVAVDSSGNVYVADTGNHRIQKLTVSTSEWSQWGYIGPTYGSVPGEFYNPSGVAVDSSGNMYVADAGRDRIQKLTVTTGVWSSWGTDDESLDLGQFNSPQGVAVDSDGNVYVADTYNHRIQKLTVSTGVWSQWGKSGGGDGSGLGEFNYPSSVAVDSIGNVYVADSENHRIQKLTVSTGVWSEWAKSGGGDGSGLGEFYYPSGVAVDSSGNVYVADSENNRIQKLTVSTGIWSEWVKSGGGYGSGLSEFNYPMGVAVDSSGNVYVADTYNSRIQKLTVSSGVWSQWVKSGVVSGSGLGEFYYPGGVAIYSNGNVYVADTNNHRIQKLLMPSSPTGVTAEAGNGQVTLTWNPVNDATGYKVFQSVTSGSIGNEVTTVSGSVYSSTVTGLTNGTTYYFAVNAFNADGDSVASSQVSAVPVEPNSPPVTPTPGVTGGPTAPLSPVTSTDGTLTLPVGQTGEVSLKKEVTITIPTGATDKELKLTIEKVLETAPLLTNKDVLASPVYEILKNFSENFSKPVTLTFAFDKAKLSGDQTVAVFYYDETKKEWVEVPGGKVNANNITVEVDHFTKYAVFAVGKEATVPTSDTKPTINFNDIAGHWSEANINQAVSSGIVNGYLDGTFKPEKTVTRAEFAVMLMNALKPKSEEAALTFNDSAKIGAWAQKAVAQAVQLGIIKGYEDGSFRPDAVITRAEMVAMIAKALGYSAGEDTVTGFADDNDIPAWAKASVSYVKQAGIVQGKGSNKFAPSGHATRAEAVTVLLNMLAHMSK</sequence>
<evidence type="ECO:0000256" key="3">
    <source>
        <dbReference type="SAM" id="MobiDB-lite"/>
    </source>
</evidence>
<dbReference type="InterPro" id="IPR001258">
    <property type="entry name" value="NHL_repeat"/>
</dbReference>
<dbReference type="Pfam" id="PF00041">
    <property type="entry name" value="fn3"/>
    <property type="match status" value="1"/>
</dbReference>
<feature type="repeat" description="NHL" evidence="2">
    <location>
        <begin position="88"/>
        <end position="131"/>
    </location>
</feature>
<name>A0ABW0M167_9BACL</name>
<evidence type="ECO:0000259" key="5">
    <source>
        <dbReference type="PROSITE" id="PS50853"/>
    </source>
</evidence>
<feature type="repeat" description="NHL" evidence="2">
    <location>
        <begin position="48"/>
        <end position="80"/>
    </location>
</feature>
<evidence type="ECO:0000256" key="4">
    <source>
        <dbReference type="SAM" id="SignalP"/>
    </source>
</evidence>
<dbReference type="CDD" id="cd00063">
    <property type="entry name" value="FN3"/>
    <property type="match status" value="1"/>
</dbReference>
<dbReference type="InterPro" id="IPR001119">
    <property type="entry name" value="SLH_dom"/>
</dbReference>
<dbReference type="Pfam" id="PF01436">
    <property type="entry name" value="NHL"/>
    <property type="match status" value="12"/>
</dbReference>
<dbReference type="Gene3D" id="2.40.10.500">
    <property type="match status" value="1"/>
</dbReference>
<dbReference type="InterPro" id="IPR013783">
    <property type="entry name" value="Ig-like_fold"/>
</dbReference>
<feature type="domain" description="SLH" evidence="6">
    <location>
        <begin position="960"/>
        <end position="1023"/>
    </location>
</feature>
<dbReference type="CDD" id="cd05819">
    <property type="entry name" value="NHL"/>
    <property type="match status" value="1"/>
</dbReference>
<proteinExistence type="predicted"/>
<evidence type="ECO:0000256" key="2">
    <source>
        <dbReference type="PROSITE-ProRule" id="PRU00504"/>
    </source>
</evidence>
<feature type="repeat" description="NHL" evidence="2">
    <location>
        <begin position="249"/>
        <end position="292"/>
    </location>
</feature>
<dbReference type="Gene3D" id="2.60.40.10">
    <property type="entry name" value="Immunoglobulins"/>
    <property type="match status" value="1"/>
</dbReference>
<feature type="repeat" description="NHL" evidence="2">
    <location>
        <begin position="600"/>
        <end position="643"/>
    </location>
</feature>
<comment type="caution">
    <text evidence="7">The sequence shown here is derived from an EMBL/GenBank/DDBJ whole genome shotgun (WGS) entry which is preliminary data.</text>
</comment>
<dbReference type="SMART" id="SM00060">
    <property type="entry name" value="FN3"/>
    <property type="match status" value="1"/>
</dbReference>
<feature type="repeat" description="NHL" evidence="2">
    <location>
        <begin position="205"/>
        <end position="241"/>
    </location>
</feature>
<organism evidence="7 8">
    <name type="scientific">Cohnella suwonensis</name>
    <dbReference type="NCBI Taxonomy" id="696072"/>
    <lineage>
        <taxon>Bacteria</taxon>
        <taxon>Bacillati</taxon>
        <taxon>Bacillota</taxon>
        <taxon>Bacilli</taxon>
        <taxon>Bacillales</taxon>
        <taxon>Paenibacillaceae</taxon>
        <taxon>Cohnella</taxon>
    </lineage>
</organism>
<dbReference type="Gene3D" id="2.120.10.30">
    <property type="entry name" value="TolB, C-terminal domain"/>
    <property type="match status" value="9"/>
</dbReference>
<evidence type="ECO:0000313" key="7">
    <source>
        <dbReference type="EMBL" id="MFC5471830.1"/>
    </source>
</evidence>
<feature type="repeat" description="NHL" evidence="2">
    <location>
        <begin position="549"/>
        <end position="592"/>
    </location>
</feature>
<evidence type="ECO:0000256" key="1">
    <source>
        <dbReference type="ARBA" id="ARBA00022737"/>
    </source>
</evidence>
<gene>
    <name evidence="7" type="ORF">ACFPPD_24440</name>
</gene>
<dbReference type="PANTHER" id="PTHR24104">
    <property type="entry name" value="E3 UBIQUITIN-PROTEIN LIGASE NHLRC1-RELATED"/>
    <property type="match status" value="1"/>
</dbReference>
<keyword evidence="1" id="KW-0677">Repeat</keyword>
<feature type="chain" id="PRO_5046360292" evidence="4">
    <location>
        <begin position="30"/>
        <end position="1080"/>
    </location>
</feature>
<reference evidence="8" key="1">
    <citation type="journal article" date="2019" name="Int. J. Syst. Evol. Microbiol.">
        <title>The Global Catalogue of Microorganisms (GCM) 10K type strain sequencing project: providing services to taxonomists for standard genome sequencing and annotation.</title>
        <authorList>
            <consortium name="The Broad Institute Genomics Platform"/>
            <consortium name="The Broad Institute Genome Sequencing Center for Infectious Disease"/>
            <person name="Wu L."/>
            <person name="Ma J."/>
        </authorList>
    </citation>
    <scope>NUCLEOTIDE SEQUENCE [LARGE SCALE GENOMIC DNA]</scope>
    <source>
        <strain evidence="8">CCUG 57113</strain>
    </source>
</reference>
<feature type="region of interest" description="Disordered" evidence="3">
    <location>
        <begin position="728"/>
        <end position="749"/>
    </location>
</feature>
<dbReference type="SUPFAM" id="SSF49265">
    <property type="entry name" value="Fibronectin type III"/>
    <property type="match status" value="1"/>
</dbReference>
<dbReference type="SUPFAM" id="SSF63829">
    <property type="entry name" value="Calcium-dependent phosphotriesterase"/>
    <property type="match status" value="3"/>
</dbReference>
<feature type="domain" description="SLH" evidence="6">
    <location>
        <begin position="1025"/>
        <end position="1080"/>
    </location>
</feature>
<keyword evidence="8" id="KW-1185">Reference proteome</keyword>
<dbReference type="InterPro" id="IPR036116">
    <property type="entry name" value="FN3_sf"/>
</dbReference>
<feature type="repeat" description="NHL" evidence="2">
    <location>
        <begin position="505"/>
        <end position="541"/>
    </location>
</feature>
<feature type="domain" description="SLH" evidence="6">
    <location>
        <begin position="899"/>
        <end position="959"/>
    </location>
</feature>
<dbReference type="EMBL" id="JBHSMH010000111">
    <property type="protein sequence ID" value="MFC5471830.1"/>
    <property type="molecule type" value="Genomic_DNA"/>
</dbReference>
<dbReference type="Pfam" id="PF00395">
    <property type="entry name" value="SLH"/>
    <property type="match status" value="3"/>
</dbReference>
<feature type="repeat" description="NHL" evidence="2">
    <location>
        <begin position="447"/>
        <end position="490"/>
    </location>
</feature>
<dbReference type="PANTHER" id="PTHR24104:SF25">
    <property type="entry name" value="PROTEIN LIN-41"/>
    <property type="match status" value="1"/>
</dbReference>
<feature type="repeat" description="NHL" evidence="2">
    <location>
        <begin position="347"/>
        <end position="390"/>
    </location>
</feature>
<keyword evidence="4" id="KW-0732">Signal</keyword>
<evidence type="ECO:0000259" key="6">
    <source>
        <dbReference type="PROSITE" id="PS51272"/>
    </source>
</evidence>
<protein>
    <submittedName>
        <fullName evidence="7">S-layer homology domain-containing protein</fullName>
    </submittedName>
</protein>
<dbReference type="InterPro" id="IPR050952">
    <property type="entry name" value="TRIM-NHL_E3_ligases"/>
</dbReference>
<dbReference type="PROSITE" id="PS51272">
    <property type="entry name" value="SLH"/>
    <property type="match status" value="3"/>
</dbReference>
<feature type="domain" description="Fibronectin type-III" evidence="5">
    <location>
        <begin position="642"/>
        <end position="734"/>
    </location>
</feature>
<dbReference type="InterPro" id="IPR011042">
    <property type="entry name" value="6-blade_b-propeller_TolB-like"/>
</dbReference>
<feature type="repeat" description="NHL" evidence="2">
    <location>
        <begin position="152"/>
        <end position="188"/>
    </location>
</feature>
<dbReference type="PROSITE" id="PS51125">
    <property type="entry name" value="NHL"/>
    <property type="match status" value="12"/>
</dbReference>
<dbReference type="Proteomes" id="UP001596105">
    <property type="component" value="Unassembled WGS sequence"/>
</dbReference>
<feature type="repeat" description="NHL" evidence="2">
    <location>
        <begin position="407"/>
        <end position="439"/>
    </location>
</feature>
<evidence type="ECO:0000313" key="8">
    <source>
        <dbReference type="Proteomes" id="UP001596105"/>
    </source>
</evidence>
<dbReference type="Gene3D" id="2.60.220.30">
    <property type="match status" value="1"/>
</dbReference>
<dbReference type="InterPro" id="IPR003961">
    <property type="entry name" value="FN3_dom"/>
</dbReference>